<comment type="caution">
    <text evidence="5">The sequence shown here is derived from an EMBL/GenBank/DDBJ whole genome shotgun (WGS) entry which is preliminary data.</text>
</comment>
<dbReference type="EMBL" id="ACBZ01000178">
    <property type="protein sequence ID" value="EEG47731.1"/>
    <property type="molecule type" value="Genomic_DNA"/>
</dbReference>
<dbReference type="SUPFAM" id="SSF53822">
    <property type="entry name" value="Periplasmic binding protein-like I"/>
    <property type="match status" value="1"/>
</dbReference>
<reference evidence="5 6" key="2">
    <citation type="submission" date="2009-02" db="EMBL/GenBank/DDBJ databases">
        <title>Draft genome sequence of Blautia hydrogenotrophica DSM 10507 (Ruminococcus hydrogenotrophicus DSM 10507).</title>
        <authorList>
            <person name="Sudarsanam P."/>
            <person name="Ley R."/>
            <person name="Guruge J."/>
            <person name="Turnbaugh P.J."/>
            <person name="Mahowald M."/>
            <person name="Liep D."/>
            <person name="Gordon J."/>
        </authorList>
    </citation>
    <scope>NUCLEOTIDE SEQUENCE [LARGE SCALE GENOMIC DNA]</scope>
    <source>
        <strain evidence="6">DSM 10507 / JCM 14656 / S5a33</strain>
    </source>
</reference>
<dbReference type="Pfam" id="PF13407">
    <property type="entry name" value="Peripla_BP_4"/>
    <property type="match status" value="1"/>
</dbReference>
<accession>C0CR65</accession>
<dbReference type="GO" id="GO:0030246">
    <property type="term" value="F:carbohydrate binding"/>
    <property type="evidence" value="ECO:0007669"/>
    <property type="project" value="TreeGrafter"/>
</dbReference>
<dbReference type="InterPro" id="IPR028082">
    <property type="entry name" value="Peripla_BP_I"/>
</dbReference>
<gene>
    <name evidence="5" type="ORF">RUMHYD_03378</name>
</gene>
<dbReference type="eggNOG" id="COG1609">
    <property type="taxonomic scope" value="Bacteria"/>
</dbReference>
<dbReference type="InterPro" id="IPR025997">
    <property type="entry name" value="SBP_2_dom"/>
</dbReference>
<proteinExistence type="inferred from homology"/>
<evidence type="ECO:0000259" key="4">
    <source>
        <dbReference type="Pfam" id="PF13407"/>
    </source>
</evidence>
<name>C0CR65_BLAHS</name>
<dbReference type="InterPro" id="IPR050555">
    <property type="entry name" value="Bact_Solute-Bind_Prot2"/>
</dbReference>
<dbReference type="Gene3D" id="3.40.50.2300">
    <property type="match status" value="2"/>
</dbReference>
<dbReference type="HOGENOM" id="CLU_715174_0_0_9"/>
<comment type="subcellular location">
    <subcellularLocation>
        <location evidence="1">Cell envelope</location>
    </subcellularLocation>
</comment>
<feature type="domain" description="Periplasmic binding protein" evidence="4">
    <location>
        <begin position="29"/>
        <end position="276"/>
    </location>
</feature>
<dbReference type="PANTHER" id="PTHR30036">
    <property type="entry name" value="D-XYLOSE-BINDING PERIPLASMIC PROTEIN"/>
    <property type="match status" value="1"/>
</dbReference>
<dbReference type="PATRIC" id="fig|476272.21.peg.50"/>
<protein>
    <recommendedName>
        <fullName evidence="4">Periplasmic binding protein domain-containing protein</fullName>
    </recommendedName>
</protein>
<dbReference type="GO" id="GO:0030288">
    <property type="term" value="C:outer membrane-bounded periplasmic space"/>
    <property type="evidence" value="ECO:0007669"/>
    <property type="project" value="TreeGrafter"/>
</dbReference>
<comment type="similarity">
    <text evidence="2">Belongs to the bacterial solute-binding protein 2 family.</text>
</comment>
<feature type="region of interest" description="Disordered" evidence="3">
    <location>
        <begin position="190"/>
        <end position="213"/>
    </location>
</feature>
<keyword evidence="6" id="KW-1185">Reference proteome</keyword>
<sequence>MQGAAVHRLVTLLARGGGKEIANEDIKIGISIWSSTDVLGSQCKRILDAAAEALGVQIQYVDQAHVSEKVTASVEQLCAAGCQGIIVCNSADTEMTSAIKTCNDNGVYLSQFFRVISEKDNPDIYQVAKDSEYFIGAVHENEVENGKQLVKMLLDKGDRNIGLIGWEQGDATWLGRWEGYKAGIEEWNKENPDDQAKLSEPQYAGTSSDGGSKAAEALMSADDTIDALIPAGGGGDPLQGAIAAVERAGKVDEIDVVSTDFLPDLGERLENGSMAGESGGHFCDPLYAFLMVYNAIKGNYTDIAGNFVDVEFPYLYVSSPEDYEAYEKYFVDQLPYTNEEIVEISEMSLEDMIAKAQSLSIEDAAARAGK</sequence>
<organism evidence="5 6">
    <name type="scientific">Blautia hydrogenotrophica (strain DSM 10507 / JCM 14656 / S5a33)</name>
    <name type="common">Ruminococcus hydrogenotrophicus</name>
    <dbReference type="NCBI Taxonomy" id="476272"/>
    <lineage>
        <taxon>Bacteria</taxon>
        <taxon>Bacillati</taxon>
        <taxon>Bacillota</taxon>
        <taxon>Clostridia</taxon>
        <taxon>Lachnospirales</taxon>
        <taxon>Lachnospiraceae</taxon>
        <taxon>Blautia</taxon>
    </lineage>
</organism>
<dbReference type="AlphaFoldDB" id="C0CR65"/>
<evidence type="ECO:0000256" key="2">
    <source>
        <dbReference type="ARBA" id="ARBA00007639"/>
    </source>
</evidence>
<dbReference type="Proteomes" id="UP000003100">
    <property type="component" value="Unassembled WGS sequence"/>
</dbReference>
<reference evidence="5 6" key="1">
    <citation type="submission" date="2009-01" db="EMBL/GenBank/DDBJ databases">
        <authorList>
            <person name="Fulton L."/>
            <person name="Clifton S."/>
            <person name="Fulton B."/>
            <person name="Xu J."/>
            <person name="Minx P."/>
            <person name="Pepin K.H."/>
            <person name="Johnson M."/>
            <person name="Bhonagiri V."/>
            <person name="Nash W.E."/>
            <person name="Mardis E.R."/>
            <person name="Wilson R.K."/>
        </authorList>
    </citation>
    <scope>NUCLEOTIDE SEQUENCE [LARGE SCALE GENOMIC DNA]</scope>
    <source>
        <strain evidence="6">DSM 10507 / JCM 14656 / S5a33</strain>
    </source>
</reference>
<evidence type="ECO:0000313" key="6">
    <source>
        <dbReference type="Proteomes" id="UP000003100"/>
    </source>
</evidence>
<evidence type="ECO:0000256" key="1">
    <source>
        <dbReference type="ARBA" id="ARBA00004196"/>
    </source>
</evidence>
<evidence type="ECO:0000256" key="3">
    <source>
        <dbReference type="SAM" id="MobiDB-lite"/>
    </source>
</evidence>
<evidence type="ECO:0000313" key="5">
    <source>
        <dbReference type="EMBL" id="EEG47731.1"/>
    </source>
</evidence>
<dbReference type="CDD" id="cd01536">
    <property type="entry name" value="PBP1_ABC_sugar_binding-like"/>
    <property type="match status" value="1"/>
</dbReference>
<dbReference type="PANTHER" id="PTHR30036:SF7">
    <property type="entry name" value="ABC TRANSPORTER PERIPLASMIC-BINDING PROTEIN YPHF"/>
    <property type="match status" value="1"/>
</dbReference>